<proteinExistence type="predicted"/>
<dbReference type="eggNOG" id="ENOG502TBY7">
    <property type="taxonomic scope" value="Eukaryota"/>
</dbReference>
<evidence type="ECO:0000313" key="2">
    <source>
        <dbReference type="Proteomes" id="UP000007151"/>
    </source>
</evidence>
<gene>
    <name evidence="1" type="ORF">KGM_204448</name>
</gene>
<accession>A0A212EXY2</accession>
<sequence>MAARFVVIAMCACAAVSRATQPAATIYLDVSHHENLEVKKNYTPELLQELEKVKDDALLLYMEYTSQAAADVKAFIRNITGLTKDTINDMKTRVLDRASRSCRDEFDKVIEKAQNDAHRGALFSGENHHKYLLGQMIVMRMHLNKSEDYLRRCGKVNKDCGVSCDKTPRPLRWCRLAQVEMNRVKEDIAHTKKTYRDLIIHNRRKLAHLKKIARVRAERAAAAVDTCVKNTTC</sequence>
<reference evidence="1 2" key="1">
    <citation type="journal article" date="2011" name="Cell">
        <title>The monarch butterfly genome yields insights into long-distance migration.</title>
        <authorList>
            <person name="Zhan S."/>
            <person name="Merlin C."/>
            <person name="Boore J.L."/>
            <person name="Reppert S.M."/>
        </authorList>
    </citation>
    <scope>NUCLEOTIDE SEQUENCE [LARGE SCALE GENOMIC DNA]</scope>
    <source>
        <strain evidence="1">F-2</strain>
    </source>
</reference>
<dbReference type="Proteomes" id="UP000007151">
    <property type="component" value="Unassembled WGS sequence"/>
</dbReference>
<dbReference type="EMBL" id="AGBW02011640">
    <property type="protein sequence ID" value="OWR46353.1"/>
    <property type="molecule type" value="Genomic_DNA"/>
</dbReference>
<name>A0A212EXY2_DANPL</name>
<dbReference type="AlphaFoldDB" id="A0A212EXY2"/>
<organism evidence="1 2">
    <name type="scientific">Danaus plexippus plexippus</name>
    <dbReference type="NCBI Taxonomy" id="278856"/>
    <lineage>
        <taxon>Eukaryota</taxon>
        <taxon>Metazoa</taxon>
        <taxon>Ecdysozoa</taxon>
        <taxon>Arthropoda</taxon>
        <taxon>Hexapoda</taxon>
        <taxon>Insecta</taxon>
        <taxon>Pterygota</taxon>
        <taxon>Neoptera</taxon>
        <taxon>Endopterygota</taxon>
        <taxon>Lepidoptera</taxon>
        <taxon>Glossata</taxon>
        <taxon>Ditrysia</taxon>
        <taxon>Papilionoidea</taxon>
        <taxon>Nymphalidae</taxon>
        <taxon>Danainae</taxon>
        <taxon>Danaini</taxon>
        <taxon>Danaina</taxon>
        <taxon>Danaus</taxon>
        <taxon>Danaus</taxon>
    </lineage>
</organism>
<keyword evidence="2" id="KW-1185">Reference proteome</keyword>
<dbReference type="KEGG" id="dpl:KGM_204448"/>
<protein>
    <submittedName>
        <fullName evidence="1">Uncharacterized protein</fullName>
    </submittedName>
</protein>
<evidence type="ECO:0000313" key="1">
    <source>
        <dbReference type="EMBL" id="OWR46353.1"/>
    </source>
</evidence>
<comment type="caution">
    <text evidence="1">The sequence shown here is derived from an EMBL/GenBank/DDBJ whole genome shotgun (WGS) entry which is preliminary data.</text>
</comment>